<dbReference type="EC" id="1.17.4.4" evidence="3"/>
<evidence type="ECO:0000256" key="5">
    <source>
        <dbReference type="ARBA" id="ARBA00022719"/>
    </source>
</evidence>
<feature type="transmembrane region" description="Helical" evidence="12">
    <location>
        <begin position="137"/>
        <end position="159"/>
    </location>
</feature>
<dbReference type="InterPro" id="IPR012932">
    <property type="entry name" value="VKOR"/>
</dbReference>
<dbReference type="InterPro" id="IPR038354">
    <property type="entry name" value="VKOR_sf"/>
</dbReference>
<dbReference type="CDD" id="cd12917">
    <property type="entry name" value="VKOR_euk"/>
    <property type="match status" value="1"/>
</dbReference>
<evidence type="ECO:0000256" key="3">
    <source>
        <dbReference type="ARBA" id="ARBA00012278"/>
    </source>
</evidence>
<evidence type="ECO:0000256" key="8">
    <source>
        <dbReference type="ARBA" id="ARBA00023002"/>
    </source>
</evidence>
<comment type="similarity">
    <text evidence="2">Belongs to the VKOR family.</text>
</comment>
<dbReference type="PANTHER" id="PTHR14519:SF5">
    <property type="entry name" value="VITAMIN K EPOXIDE REDUCTASE COMPLEX SUBUNIT 1-LIKE PROTEIN 1"/>
    <property type="match status" value="1"/>
</dbReference>
<gene>
    <name evidence="14" type="ORF">V1264_021318</name>
</gene>
<dbReference type="GO" id="GO:0047057">
    <property type="term" value="F:vitamin-K-epoxide reductase (warfarin-sensitive) activity"/>
    <property type="evidence" value="ECO:0007669"/>
    <property type="project" value="UniProtKB-EC"/>
</dbReference>
<name>A0AAN9FV87_9CAEN</name>
<dbReference type="EMBL" id="JBAMIC010004070">
    <property type="protein sequence ID" value="KAK7087243.1"/>
    <property type="molecule type" value="Genomic_DNA"/>
</dbReference>
<reference evidence="14 15" key="1">
    <citation type="submission" date="2024-02" db="EMBL/GenBank/DDBJ databases">
        <title>Chromosome-scale genome assembly of the rough periwinkle Littorina saxatilis.</title>
        <authorList>
            <person name="De Jode A."/>
            <person name="Faria R."/>
            <person name="Formenti G."/>
            <person name="Sims Y."/>
            <person name="Smith T.P."/>
            <person name="Tracey A."/>
            <person name="Wood J.M.D."/>
            <person name="Zagrodzka Z.B."/>
            <person name="Johannesson K."/>
            <person name="Butlin R.K."/>
            <person name="Leder E.H."/>
        </authorList>
    </citation>
    <scope>NUCLEOTIDE SEQUENCE [LARGE SCALE GENOMIC DNA]</scope>
    <source>
        <strain evidence="14">Snail1</strain>
        <tissue evidence="14">Muscle</tissue>
    </source>
</reference>
<dbReference type="GO" id="GO:0042373">
    <property type="term" value="P:vitamin K metabolic process"/>
    <property type="evidence" value="ECO:0007669"/>
    <property type="project" value="InterPro"/>
</dbReference>
<comment type="subcellular location">
    <subcellularLocation>
        <location evidence="1">Endoplasmic reticulum membrane</location>
        <topology evidence="1">Multi-pass membrane protein</topology>
    </subcellularLocation>
</comment>
<sequence>MTALAYILFSNMTDRILLSMLGVLISVYSLYIEIRKEHDSSYRAACDFSENMSCSKVLTSKYARGFGVMAKYLGKDHLLNARNCNLGIIFYIVHIVVAVFFAPPLCAPILLMMSTSSIFVSLYLGSILAFVLRDFCLVCVTTYVINGLLFYLNYSFYFLQVL</sequence>
<organism evidence="14 15">
    <name type="scientific">Littorina saxatilis</name>
    <dbReference type="NCBI Taxonomy" id="31220"/>
    <lineage>
        <taxon>Eukaryota</taxon>
        <taxon>Metazoa</taxon>
        <taxon>Spiralia</taxon>
        <taxon>Lophotrochozoa</taxon>
        <taxon>Mollusca</taxon>
        <taxon>Gastropoda</taxon>
        <taxon>Caenogastropoda</taxon>
        <taxon>Littorinimorpha</taxon>
        <taxon>Littorinoidea</taxon>
        <taxon>Littorinidae</taxon>
        <taxon>Littorina</taxon>
    </lineage>
</organism>
<dbReference type="Pfam" id="PF07884">
    <property type="entry name" value="VKOR"/>
    <property type="match status" value="1"/>
</dbReference>
<keyword evidence="10" id="KW-1015">Disulfide bond</keyword>
<dbReference type="GO" id="GO:0048038">
    <property type="term" value="F:quinone binding"/>
    <property type="evidence" value="ECO:0007669"/>
    <property type="project" value="UniProtKB-KW"/>
</dbReference>
<evidence type="ECO:0000259" key="13">
    <source>
        <dbReference type="SMART" id="SM00756"/>
    </source>
</evidence>
<keyword evidence="6" id="KW-0256">Endoplasmic reticulum</keyword>
<keyword evidence="5" id="KW-0874">Quinone</keyword>
<evidence type="ECO:0000256" key="10">
    <source>
        <dbReference type="ARBA" id="ARBA00023157"/>
    </source>
</evidence>
<dbReference type="InterPro" id="IPR042406">
    <property type="entry name" value="VKORC1/VKORC1L1"/>
</dbReference>
<protein>
    <recommendedName>
        <fullName evidence="3">vitamin-K-epoxide reductase (warfarin-sensitive)</fullName>
        <ecNumber evidence="3">1.17.4.4</ecNumber>
    </recommendedName>
</protein>
<keyword evidence="4 12" id="KW-0812">Transmembrane</keyword>
<keyword evidence="7 12" id="KW-1133">Transmembrane helix</keyword>
<dbReference type="PANTHER" id="PTHR14519">
    <property type="entry name" value="VITAMIN K EPOXIDE REDUCTASE COMPLEX, SUBUNIT 1"/>
    <property type="match status" value="1"/>
</dbReference>
<keyword evidence="11" id="KW-0676">Redox-active center</keyword>
<evidence type="ECO:0000256" key="4">
    <source>
        <dbReference type="ARBA" id="ARBA00022692"/>
    </source>
</evidence>
<evidence type="ECO:0000256" key="11">
    <source>
        <dbReference type="ARBA" id="ARBA00023284"/>
    </source>
</evidence>
<evidence type="ECO:0000256" key="1">
    <source>
        <dbReference type="ARBA" id="ARBA00004477"/>
    </source>
</evidence>
<evidence type="ECO:0000256" key="7">
    <source>
        <dbReference type="ARBA" id="ARBA00022989"/>
    </source>
</evidence>
<evidence type="ECO:0000256" key="2">
    <source>
        <dbReference type="ARBA" id="ARBA00006214"/>
    </source>
</evidence>
<feature type="transmembrane region" description="Helical" evidence="12">
    <location>
        <begin position="109"/>
        <end position="130"/>
    </location>
</feature>
<comment type="caution">
    <text evidence="14">The sequence shown here is derived from an EMBL/GenBank/DDBJ whole genome shotgun (WGS) entry which is preliminary data.</text>
</comment>
<feature type="transmembrane region" description="Helical" evidence="12">
    <location>
        <begin position="16"/>
        <end position="34"/>
    </location>
</feature>
<evidence type="ECO:0000256" key="12">
    <source>
        <dbReference type="SAM" id="Phobius"/>
    </source>
</evidence>
<evidence type="ECO:0000256" key="6">
    <source>
        <dbReference type="ARBA" id="ARBA00022824"/>
    </source>
</evidence>
<dbReference type="Proteomes" id="UP001374579">
    <property type="component" value="Unassembled WGS sequence"/>
</dbReference>
<dbReference type="SMART" id="SM00756">
    <property type="entry name" value="VKc"/>
    <property type="match status" value="1"/>
</dbReference>
<keyword evidence="9 12" id="KW-0472">Membrane</keyword>
<feature type="domain" description="Vitamin K epoxide reductase" evidence="13">
    <location>
        <begin position="10"/>
        <end position="157"/>
    </location>
</feature>
<dbReference type="GO" id="GO:0005789">
    <property type="term" value="C:endoplasmic reticulum membrane"/>
    <property type="evidence" value="ECO:0007669"/>
    <property type="project" value="UniProtKB-SubCell"/>
</dbReference>
<keyword evidence="8" id="KW-0560">Oxidoreductase</keyword>
<accession>A0AAN9FV87</accession>
<keyword evidence="15" id="KW-1185">Reference proteome</keyword>
<dbReference type="AlphaFoldDB" id="A0AAN9FV87"/>
<evidence type="ECO:0000256" key="9">
    <source>
        <dbReference type="ARBA" id="ARBA00023136"/>
    </source>
</evidence>
<feature type="transmembrane region" description="Helical" evidence="12">
    <location>
        <begin position="84"/>
        <end position="103"/>
    </location>
</feature>
<proteinExistence type="inferred from homology"/>
<evidence type="ECO:0000313" key="14">
    <source>
        <dbReference type="EMBL" id="KAK7087243.1"/>
    </source>
</evidence>
<dbReference type="Gene3D" id="1.20.1440.130">
    <property type="entry name" value="VKOR domain"/>
    <property type="match status" value="1"/>
</dbReference>
<evidence type="ECO:0000313" key="15">
    <source>
        <dbReference type="Proteomes" id="UP001374579"/>
    </source>
</evidence>